<proteinExistence type="predicted"/>
<keyword evidence="2" id="KW-1185">Reference proteome</keyword>
<sequence>MTSSADLFYGYDLRGMEDDEWESTAPQWWQDLEDAGESVEWEDEFARRLGWQEVPFPEDYPREDRAMWRLPTFEQRQAAQEAHRRAMDEYRATSPIYRAYAASMGEKDRLLSAIPVELATYGHCDGDTGWSIRVKASVQHVYGCDSIPVKSMTVQPEWRDQLQRFIDLLELHVPDGGPGWHLAVSWG</sequence>
<evidence type="ECO:0000313" key="1">
    <source>
        <dbReference type="EMBL" id="MBF6358158.1"/>
    </source>
</evidence>
<evidence type="ECO:0000313" key="2">
    <source>
        <dbReference type="Proteomes" id="UP000707731"/>
    </source>
</evidence>
<gene>
    <name evidence="1" type="ORF">IU449_27045</name>
</gene>
<protein>
    <submittedName>
        <fullName evidence="1">Uncharacterized protein</fullName>
    </submittedName>
</protein>
<organism evidence="1 2">
    <name type="scientific">Nocardia higoensis</name>
    <dbReference type="NCBI Taxonomy" id="228599"/>
    <lineage>
        <taxon>Bacteria</taxon>
        <taxon>Bacillati</taxon>
        <taxon>Actinomycetota</taxon>
        <taxon>Actinomycetes</taxon>
        <taxon>Mycobacteriales</taxon>
        <taxon>Nocardiaceae</taxon>
        <taxon>Nocardia</taxon>
    </lineage>
</organism>
<dbReference type="Proteomes" id="UP000707731">
    <property type="component" value="Unassembled WGS sequence"/>
</dbReference>
<dbReference type="RefSeq" id="WP_195004997.1">
    <property type="nucleotide sequence ID" value="NZ_JADLQN010000010.1"/>
</dbReference>
<accession>A0ABS0DJR2</accession>
<reference evidence="1 2" key="1">
    <citation type="submission" date="2020-10" db="EMBL/GenBank/DDBJ databases">
        <title>Identification of Nocardia species via Next-generation sequencing and recognition of intraspecies genetic diversity.</title>
        <authorList>
            <person name="Li P."/>
            <person name="Li P."/>
            <person name="Lu B."/>
        </authorList>
    </citation>
    <scope>NUCLEOTIDE SEQUENCE [LARGE SCALE GENOMIC DNA]</scope>
    <source>
        <strain evidence="1 2">BJ06-0143</strain>
    </source>
</reference>
<name>A0ABS0DJR2_9NOCA</name>
<comment type="caution">
    <text evidence="1">The sequence shown here is derived from an EMBL/GenBank/DDBJ whole genome shotgun (WGS) entry which is preliminary data.</text>
</comment>
<dbReference type="EMBL" id="JADLQN010000010">
    <property type="protein sequence ID" value="MBF6358158.1"/>
    <property type="molecule type" value="Genomic_DNA"/>
</dbReference>